<evidence type="ECO:0000256" key="2">
    <source>
        <dbReference type="SAM" id="SignalP"/>
    </source>
</evidence>
<comment type="caution">
    <text evidence="3">The sequence shown here is derived from an EMBL/GenBank/DDBJ whole genome shotgun (WGS) entry which is preliminary data.</text>
</comment>
<dbReference type="Proteomes" id="UP001596043">
    <property type="component" value="Unassembled WGS sequence"/>
</dbReference>
<reference evidence="4" key="1">
    <citation type="journal article" date="2019" name="Int. J. Syst. Evol. Microbiol.">
        <title>The Global Catalogue of Microorganisms (GCM) 10K type strain sequencing project: providing services to taxonomists for standard genome sequencing and annotation.</title>
        <authorList>
            <consortium name="The Broad Institute Genomics Platform"/>
            <consortium name="The Broad Institute Genome Sequencing Center for Infectious Disease"/>
            <person name="Wu L."/>
            <person name="Ma J."/>
        </authorList>
    </citation>
    <scope>NUCLEOTIDE SEQUENCE [LARGE SCALE GENOMIC DNA]</scope>
    <source>
        <strain evidence="4">YJ-61-S</strain>
    </source>
</reference>
<feature type="compositionally biased region" description="Basic and acidic residues" evidence="1">
    <location>
        <begin position="37"/>
        <end position="48"/>
    </location>
</feature>
<feature type="chain" id="PRO_5047460772" description="Lipoprotein" evidence="2">
    <location>
        <begin position="23"/>
        <end position="48"/>
    </location>
</feature>
<evidence type="ECO:0000313" key="4">
    <source>
        <dbReference type="Proteomes" id="UP001596043"/>
    </source>
</evidence>
<feature type="region of interest" description="Disordered" evidence="1">
    <location>
        <begin position="29"/>
        <end position="48"/>
    </location>
</feature>
<name>A0ABV9I2Y1_9FLAO</name>
<feature type="signal peptide" evidence="2">
    <location>
        <begin position="1"/>
        <end position="22"/>
    </location>
</feature>
<evidence type="ECO:0008006" key="5">
    <source>
        <dbReference type="Google" id="ProtNLM"/>
    </source>
</evidence>
<accession>A0ABV9I2Y1</accession>
<gene>
    <name evidence="3" type="ORF">ACFO3O_21405</name>
</gene>
<evidence type="ECO:0000256" key="1">
    <source>
        <dbReference type="SAM" id="MobiDB-lite"/>
    </source>
</evidence>
<keyword evidence="4" id="KW-1185">Reference proteome</keyword>
<protein>
    <recommendedName>
        <fullName evidence="5">Lipoprotein</fullName>
    </recommendedName>
</protein>
<proteinExistence type="predicted"/>
<sequence length="48" mass="5370">MKKALKVAFVVSVLTVLTPLFNSCTPVSLDEEQELSLSDKDEEKEDKD</sequence>
<organism evidence="3 4">
    <name type="scientific">Dokdonia ponticola</name>
    <dbReference type="NCBI Taxonomy" id="2041041"/>
    <lineage>
        <taxon>Bacteria</taxon>
        <taxon>Pseudomonadati</taxon>
        <taxon>Bacteroidota</taxon>
        <taxon>Flavobacteriia</taxon>
        <taxon>Flavobacteriales</taxon>
        <taxon>Flavobacteriaceae</taxon>
        <taxon>Dokdonia</taxon>
    </lineage>
</organism>
<dbReference type="EMBL" id="JBHSFV010000020">
    <property type="protein sequence ID" value="MFC4636477.1"/>
    <property type="molecule type" value="Genomic_DNA"/>
</dbReference>
<evidence type="ECO:0000313" key="3">
    <source>
        <dbReference type="EMBL" id="MFC4636477.1"/>
    </source>
</evidence>
<keyword evidence="2" id="KW-0732">Signal</keyword>